<gene>
    <name evidence="1" type="ORF">FJV41_34465</name>
</gene>
<organism evidence="1 2">
    <name type="scientific">Myxococcus llanfairpwllgwyngyllgogerychwyrndrobwllllantysiliogogogochensis</name>
    <dbReference type="NCBI Taxonomy" id="2590453"/>
    <lineage>
        <taxon>Bacteria</taxon>
        <taxon>Pseudomonadati</taxon>
        <taxon>Myxococcota</taxon>
        <taxon>Myxococcia</taxon>
        <taxon>Myxococcales</taxon>
        <taxon>Cystobacterineae</taxon>
        <taxon>Myxococcaceae</taxon>
        <taxon>Myxococcus</taxon>
    </lineage>
</organism>
<dbReference type="Proteomes" id="UP000315369">
    <property type="component" value="Unassembled WGS sequence"/>
</dbReference>
<keyword evidence="2" id="KW-1185">Reference proteome</keyword>
<dbReference type="RefSeq" id="WP_141646851.1">
    <property type="nucleotide sequence ID" value="NZ_VIFM01000191.1"/>
</dbReference>
<dbReference type="SUPFAM" id="SSF51316">
    <property type="entry name" value="Mss4-like"/>
    <property type="match status" value="1"/>
</dbReference>
<proteinExistence type="predicted"/>
<dbReference type="AlphaFoldDB" id="A0A540WQZ3"/>
<reference evidence="1 2" key="1">
    <citation type="submission" date="2019-06" db="EMBL/GenBank/DDBJ databases">
        <authorList>
            <person name="Livingstone P."/>
            <person name="Whitworth D."/>
        </authorList>
    </citation>
    <scope>NUCLEOTIDE SEQUENCE [LARGE SCALE GENOMIC DNA]</scope>
    <source>
        <strain evidence="1 2">AM401</strain>
    </source>
</reference>
<comment type="caution">
    <text evidence="1">The sequence shown here is derived from an EMBL/GenBank/DDBJ whole genome shotgun (WGS) entry which is preliminary data.</text>
</comment>
<dbReference type="EMBL" id="VIFM01000191">
    <property type="protein sequence ID" value="TQF11403.1"/>
    <property type="molecule type" value="Genomic_DNA"/>
</dbReference>
<dbReference type="Gene3D" id="3.90.1590.10">
    <property type="entry name" value="glutathione-dependent formaldehyde- activating enzyme (gfa)"/>
    <property type="match status" value="1"/>
</dbReference>
<sequence length="179" mass="19687">MTQTTRLGCACGQVHLEVEGAPIVSTECCCNSCRAAGARIQTLPSAPRILETTGATRFVLYRKDRVRFLAGTEHFKEFRLTPEAKTRRVVATCCNTPVFLEFQGGHWLSLYGCLWPAGTLPPLQLRTMTEDLPPGSTLPDDIPNGKRQSVSFFAKLLGAWIAMGFRSPKITCVNGKLQL</sequence>
<name>A0A540WQZ3_9BACT</name>
<evidence type="ECO:0008006" key="3">
    <source>
        <dbReference type="Google" id="ProtNLM"/>
    </source>
</evidence>
<accession>A0A540WQZ3</accession>
<dbReference type="OrthoDB" id="327703at2"/>
<protein>
    <recommendedName>
        <fullName evidence="3">CENP-V/GFA domain-containing protein</fullName>
    </recommendedName>
</protein>
<evidence type="ECO:0000313" key="1">
    <source>
        <dbReference type="EMBL" id="TQF11403.1"/>
    </source>
</evidence>
<evidence type="ECO:0000313" key="2">
    <source>
        <dbReference type="Proteomes" id="UP000315369"/>
    </source>
</evidence>
<dbReference type="InterPro" id="IPR011057">
    <property type="entry name" value="Mss4-like_sf"/>
</dbReference>